<dbReference type="EMBL" id="JH172092">
    <property type="protein sequence ID" value="EHB13350.1"/>
    <property type="molecule type" value="Genomic_DNA"/>
</dbReference>
<feature type="non-terminal residue" evidence="2">
    <location>
        <position position="1"/>
    </location>
</feature>
<dbReference type="AlphaFoldDB" id="G5BVQ5"/>
<dbReference type="Proteomes" id="UP000006813">
    <property type="component" value="Unassembled WGS sequence"/>
</dbReference>
<evidence type="ECO:0000313" key="3">
    <source>
        <dbReference type="Proteomes" id="UP000006813"/>
    </source>
</evidence>
<protein>
    <submittedName>
        <fullName evidence="2">Uncharacterized protein</fullName>
    </submittedName>
</protein>
<evidence type="ECO:0000256" key="1">
    <source>
        <dbReference type="SAM" id="SignalP"/>
    </source>
</evidence>
<feature type="signal peptide" evidence="1">
    <location>
        <begin position="1"/>
        <end position="28"/>
    </location>
</feature>
<dbReference type="InParanoid" id="G5BVQ5"/>
<accession>G5BVQ5</accession>
<feature type="non-terminal residue" evidence="2">
    <location>
        <position position="100"/>
    </location>
</feature>
<name>G5BVQ5_HETGA</name>
<keyword evidence="1" id="KW-0732">Signal</keyword>
<proteinExistence type="predicted"/>
<evidence type="ECO:0000313" key="2">
    <source>
        <dbReference type="EMBL" id="EHB13350.1"/>
    </source>
</evidence>
<sequence length="100" mass="10928">QSPGITSMHHHAQLLACFLCAFSSWNSCFPPAHIQSSMQPGDLRWLKGSSCLSLSCGWNYRHVPLCLACLAEFFFVLGIEAIPASASQSAGIRGVDHHVW</sequence>
<reference evidence="2 3" key="1">
    <citation type="journal article" date="2011" name="Nature">
        <title>Genome sequencing reveals insights into physiology and longevity of the naked mole rat.</title>
        <authorList>
            <person name="Kim E.B."/>
            <person name="Fang X."/>
            <person name="Fushan A.A."/>
            <person name="Huang Z."/>
            <person name="Lobanov A.V."/>
            <person name="Han L."/>
            <person name="Marino S.M."/>
            <person name="Sun X."/>
            <person name="Turanov A.A."/>
            <person name="Yang P."/>
            <person name="Yim S.H."/>
            <person name="Zhao X."/>
            <person name="Kasaikina M.V."/>
            <person name="Stoletzki N."/>
            <person name="Peng C."/>
            <person name="Polak P."/>
            <person name="Xiong Z."/>
            <person name="Kiezun A."/>
            <person name="Zhu Y."/>
            <person name="Chen Y."/>
            <person name="Kryukov G.V."/>
            <person name="Zhang Q."/>
            <person name="Peshkin L."/>
            <person name="Yang L."/>
            <person name="Bronson R.T."/>
            <person name="Buffenstein R."/>
            <person name="Wang B."/>
            <person name="Han C."/>
            <person name="Li Q."/>
            <person name="Chen L."/>
            <person name="Zhao W."/>
            <person name="Sunyaev S.R."/>
            <person name="Park T.J."/>
            <person name="Zhang G."/>
            <person name="Wang J."/>
            <person name="Gladyshev V.N."/>
        </authorList>
    </citation>
    <scope>NUCLEOTIDE SEQUENCE [LARGE SCALE GENOMIC DNA]</scope>
</reference>
<gene>
    <name evidence="2" type="ORF">GW7_08216</name>
</gene>
<feature type="chain" id="PRO_5003474765" evidence="1">
    <location>
        <begin position="29"/>
        <end position="100"/>
    </location>
</feature>
<organism evidence="2 3">
    <name type="scientific">Heterocephalus glaber</name>
    <name type="common">Naked mole rat</name>
    <dbReference type="NCBI Taxonomy" id="10181"/>
    <lineage>
        <taxon>Eukaryota</taxon>
        <taxon>Metazoa</taxon>
        <taxon>Chordata</taxon>
        <taxon>Craniata</taxon>
        <taxon>Vertebrata</taxon>
        <taxon>Euteleostomi</taxon>
        <taxon>Mammalia</taxon>
        <taxon>Eutheria</taxon>
        <taxon>Euarchontoglires</taxon>
        <taxon>Glires</taxon>
        <taxon>Rodentia</taxon>
        <taxon>Hystricomorpha</taxon>
        <taxon>Bathyergidae</taxon>
        <taxon>Heterocephalus</taxon>
    </lineage>
</organism>